<dbReference type="PANTHER" id="PTHR43304:SF1">
    <property type="entry name" value="PAC DOMAIN-CONTAINING PROTEIN"/>
    <property type="match status" value="1"/>
</dbReference>
<dbReference type="AlphaFoldDB" id="A0A1I2NGY9"/>
<organism evidence="9 10">
    <name type="scientific">Algoriphagus hitonicola</name>
    <dbReference type="NCBI Taxonomy" id="435880"/>
    <lineage>
        <taxon>Bacteria</taxon>
        <taxon>Pseudomonadati</taxon>
        <taxon>Bacteroidota</taxon>
        <taxon>Cytophagia</taxon>
        <taxon>Cytophagales</taxon>
        <taxon>Cyclobacteriaceae</taxon>
        <taxon>Algoriphagus</taxon>
    </lineage>
</organism>
<dbReference type="InterPro" id="IPR036890">
    <property type="entry name" value="HATPase_C_sf"/>
</dbReference>
<name>A0A1I2NGY9_9BACT</name>
<dbReference type="InterPro" id="IPR004358">
    <property type="entry name" value="Sig_transdc_His_kin-like_C"/>
</dbReference>
<evidence type="ECO:0000256" key="1">
    <source>
        <dbReference type="ARBA" id="ARBA00000085"/>
    </source>
</evidence>
<dbReference type="PRINTS" id="PR00344">
    <property type="entry name" value="BCTRLSENSOR"/>
</dbReference>
<comment type="catalytic activity">
    <reaction evidence="1">
        <text>ATP + protein L-histidine = ADP + protein N-phospho-L-histidine.</text>
        <dbReference type="EC" id="2.7.13.3"/>
    </reaction>
</comment>
<dbReference type="RefSeq" id="WP_092788265.1">
    <property type="nucleotide sequence ID" value="NZ_FOPC01000001.1"/>
</dbReference>
<dbReference type="PROSITE" id="PS50109">
    <property type="entry name" value="HIS_KIN"/>
    <property type="match status" value="1"/>
</dbReference>
<keyword evidence="7" id="KW-0472">Membrane</keyword>
<evidence type="ECO:0000256" key="2">
    <source>
        <dbReference type="ARBA" id="ARBA00012438"/>
    </source>
</evidence>
<keyword evidence="4" id="KW-0808">Transferase</keyword>
<keyword evidence="6" id="KW-0175">Coiled coil</keyword>
<proteinExistence type="predicted"/>
<dbReference type="PANTHER" id="PTHR43304">
    <property type="entry name" value="PHYTOCHROME-LIKE PROTEIN CPH1"/>
    <property type="match status" value="1"/>
</dbReference>
<keyword evidence="10" id="KW-1185">Reference proteome</keyword>
<evidence type="ECO:0000259" key="8">
    <source>
        <dbReference type="PROSITE" id="PS50109"/>
    </source>
</evidence>
<dbReference type="Gene3D" id="3.30.565.10">
    <property type="entry name" value="Histidine kinase-like ATPase, C-terminal domain"/>
    <property type="match status" value="1"/>
</dbReference>
<evidence type="ECO:0000256" key="3">
    <source>
        <dbReference type="ARBA" id="ARBA00022553"/>
    </source>
</evidence>
<sequence>MRFWNAYKKVIWNNLDLKDLTVQGLTFWQNQLFYITLIYLIPFSLVVFFPGLYVAYLEERWFLIGSDIFLMGVLGIIAFSPWPNVKVKKSLFIFLIYFLATVLMIELGLLGPGLMYLVGGAVFTALLLPRSFWKLSIGVSLLVCLLYYLAQGMSWASIPEDQKIAFIPFLAVILNVFFVNAIIAILLPLLLQKMEENLLLQRNLMEQLEQSNKRLDSSLKKLEFYNLSMGQLVKVTSQELQEPLRMISAFLKRIKDKYYDRLDEKGLTFIDFAMKGEKDVRDIVMRLWEFSIAEKSEWKVEAIDLNQLVQEIILTHKREIETYSVHIEVGSLPNLKTDKDMITAIFTNLLMNAVQFSKPTEENKIEIAFTELKNELVFEFGDNGIGIEKEQIDKIFLAYKRIPIQNYKRKRIGLGLPIVKRAVEALQGEVWVESVFGKGTTVFVSIPKHLREDYPIADMNLVEN</sequence>
<dbReference type="GO" id="GO:0000155">
    <property type="term" value="F:phosphorelay sensor kinase activity"/>
    <property type="evidence" value="ECO:0007669"/>
    <property type="project" value="InterPro"/>
</dbReference>
<dbReference type="Proteomes" id="UP000199642">
    <property type="component" value="Unassembled WGS sequence"/>
</dbReference>
<keyword evidence="7" id="KW-0812">Transmembrane</keyword>
<dbReference type="EMBL" id="FOPC01000001">
    <property type="protein sequence ID" value="SFG02300.1"/>
    <property type="molecule type" value="Genomic_DNA"/>
</dbReference>
<dbReference type="Pfam" id="PF02518">
    <property type="entry name" value="HATPase_c"/>
    <property type="match status" value="1"/>
</dbReference>
<dbReference type="InterPro" id="IPR048437">
    <property type="entry name" value="MASE11"/>
</dbReference>
<dbReference type="SUPFAM" id="SSF55874">
    <property type="entry name" value="ATPase domain of HSP90 chaperone/DNA topoisomerase II/histidine kinase"/>
    <property type="match status" value="1"/>
</dbReference>
<feature type="coiled-coil region" evidence="6">
    <location>
        <begin position="191"/>
        <end position="225"/>
    </location>
</feature>
<dbReference type="SUPFAM" id="SSF47384">
    <property type="entry name" value="Homodimeric domain of signal transducing histidine kinase"/>
    <property type="match status" value="1"/>
</dbReference>
<dbReference type="OrthoDB" id="890870at2"/>
<dbReference type="InterPro" id="IPR036097">
    <property type="entry name" value="HisK_dim/P_sf"/>
</dbReference>
<dbReference type="SMART" id="SM00387">
    <property type="entry name" value="HATPase_c"/>
    <property type="match status" value="1"/>
</dbReference>
<dbReference type="InterPro" id="IPR005467">
    <property type="entry name" value="His_kinase_dom"/>
</dbReference>
<keyword evidence="3" id="KW-0597">Phosphoprotein</keyword>
<feature type="transmembrane region" description="Helical" evidence="7">
    <location>
        <begin position="164"/>
        <end position="191"/>
    </location>
</feature>
<evidence type="ECO:0000256" key="4">
    <source>
        <dbReference type="ARBA" id="ARBA00022679"/>
    </source>
</evidence>
<evidence type="ECO:0000313" key="9">
    <source>
        <dbReference type="EMBL" id="SFG02300.1"/>
    </source>
</evidence>
<evidence type="ECO:0000313" key="10">
    <source>
        <dbReference type="Proteomes" id="UP000199642"/>
    </source>
</evidence>
<dbReference type="InterPro" id="IPR052162">
    <property type="entry name" value="Sensor_kinase/Photoreceptor"/>
</dbReference>
<keyword evidence="5 9" id="KW-0418">Kinase</keyword>
<dbReference type="EC" id="2.7.13.3" evidence="2"/>
<dbReference type="STRING" id="435880.SAMN04487988_10179"/>
<dbReference type="InterPro" id="IPR003594">
    <property type="entry name" value="HATPase_dom"/>
</dbReference>
<evidence type="ECO:0000256" key="7">
    <source>
        <dbReference type="SAM" id="Phobius"/>
    </source>
</evidence>
<accession>A0A1I2NGY9</accession>
<feature type="transmembrane region" description="Helical" evidence="7">
    <location>
        <begin position="32"/>
        <end position="55"/>
    </location>
</feature>
<feature type="domain" description="Histidine kinase" evidence="8">
    <location>
        <begin position="235"/>
        <end position="450"/>
    </location>
</feature>
<feature type="transmembrane region" description="Helical" evidence="7">
    <location>
        <begin position="61"/>
        <end position="79"/>
    </location>
</feature>
<keyword evidence="7" id="KW-1133">Transmembrane helix</keyword>
<evidence type="ECO:0000256" key="5">
    <source>
        <dbReference type="ARBA" id="ARBA00022777"/>
    </source>
</evidence>
<gene>
    <name evidence="9" type="ORF">SAMN04487988_10179</name>
</gene>
<protein>
    <recommendedName>
        <fullName evidence="2">histidine kinase</fullName>
        <ecNumber evidence="2">2.7.13.3</ecNumber>
    </recommendedName>
</protein>
<evidence type="ECO:0000256" key="6">
    <source>
        <dbReference type="SAM" id="Coils"/>
    </source>
</evidence>
<feature type="transmembrane region" description="Helical" evidence="7">
    <location>
        <begin position="91"/>
        <end position="108"/>
    </location>
</feature>
<dbReference type="Pfam" id="PF20969">
    <property type="entry name" value="MASE11"/>
    <property type="match status" value="1"/>
</dbReference>
<reference evidence="10" key="1">
    <citation type="submission" date="2016-10" db="EMBL/GenBank/DDBJ databases">
        <authorList>
            <person name="Varghese N."/>
            <person name="Submissions S."/>
        </authorList>
    </citation>
    <scope>NUCLEOTIDE SEQUENCE [LARGE SCALE GENOMIC DNA]</scope>
    <source>
        <strain evidence="10">DSM 19315</strain>
    </source>
</reference>